<dbReference type="SUPFAM" id="SSF56059">
    <property type="entry name" value="Glutathione synthetase ATP-binding domain-like"/>
    <property type="match status" value="1"/>
</dbReference>
<evidence type="ECO:0000256" key="1">
    <source>
        <dbReference type="PROSITE-ProRule" id="PRU00409"/>
    </source>
</evidence>
<dbReference type="PROSITE" id="PS50975">
    <property type="entry name" value="ATP_GRASP"/>
    <property type="match status" value="1"/>
</dbReference>
<dbReference type="RefSeq" id="WP_283431792.1">
    <property type="nucleotide sequence ID" value="NZ_FXUG01000002.1"/>
</dbReference>
<keyword evidence="4" id="KW-1185">Reference proteome</keyword>
<keyword evidence="1" id="KW-0067">ATP-binding</keyword>
<evidence type="ECO:0000259" key="2">
    <source>
        <dbReference type="PROSITE" id="PS50975"/>
    </source>
</evidence>
<dbReference type="InterPro" id="IPR011761">
    <property type="entry name" value="ATP-grasp"/>
</dbReference>
<proteinExistence type="predicted"/>
<sequence>MTSQPANQGLNRILVAGASVRWAAQSARRAGYSVSGIDLFGDTDTRAACDHFQLLDVTGDSPENAADQQIASFSAQTGAAVISVGGLSLGPYLKGGHRPRSKDPTWKRLQQFCRQTGFEFPETFSGFVDNKSHAIGQITWGRWLFKTIGSTGGLGVRFVDAATLVRDPHAFAANGIFQRYVPGRRYGVVALASDDGTEILGICRSLHQRLGDRPFVYAGSAGPIAIATESKPSDPSTDIPIQRLQRLAFRVAESENIRGLFNLDFVRDTQGRWWLLEVNARPSGSCEVIEQAAIRSGVLSDGQSLIQMHLNAINGNPRVIPWRSSHDTLVKRIVYSSHAGYFVRPSERCDSAQLMDVPSDGTPIQAGAPVATLLLRTERGSTPEVEQNAPSMRSLVRQVQAAVQLG</sequence>
<comment type="caution">
    <text evidence="3">The sequence shown here is derived from an EMBL/GenBank/DDBJ whole genome shotgun (WGS) entry which is preliminary data.</text>
</comment>
<dbReference type="EMBL" id="FXUG01000002">
    <property type="protein sequence ID" value="SMP48980.1"/>
    <property type="molecule type" value="Genomic_DNA"/>
</dbReference>
<accession>A0ABY1PUP5</accession>
<dbReference type="Pfam" id="PF02655">
    <property type="entry name" value="ATP-grasp_3"/>
    <property type="match status" value="1"/>
</dbReference>
<evidence type="ECO:0000313" key="3">
    <source>
        <dbReference type="EMBL" id="SMP48980.1"/>
    </source>
</evidence>
<keyword evidence="1" id="KW-0547">Nucleotide-binding</keyword>
<feature type="domain" description="ATP-grasp" evidence="2">
    <location>
        <begin position="110"/>
        <end position="314"/>
    </location>
</feature>
<gene>
    <name evidence="3" type="ORF">SAMN06265222_102486</name>
</gene>
<dbReference type="InterPro" id="IPR003806">
    <property type="entry name" value="ATP-grasp_PylC-type"/>
</dbReference>
<name>A0ABY1PUP5_9BACT</name>
<dbReference type="Gene3D" id="3.30.470.20">
    <property type="entry name" value="ATP-grasp fold, B domain"/>
    <property type="match status" value="1"/>
</dbReference>
<reference evidence="3 4" key="1">
    <citation type="submission" date="2017-05" db="EMBL/GenBank/DDBJ databases">
        <authorList>
            <person name="Varghese N."/>
            <person name="Submissions S."/>
        </authorList>
    </citation>
    <scope>NUCLEOTIDE SEQUENCE [LARGE SCALE GENOMIC DNA]</scope>
    <source>
        <strain evidence="3 4">DSM 25457</strain>
    </source>
</reference>
<organism evidence="3 4">
    <name type="scientific">Neorhodopirellula lusitana</name>
    <dbReference type="NCBI Taxonomy" id="445327"/>
    <lineage>
        <taxon>Bacteria</taxon>
        <taxon>Pseudomonadati</taxon>
        <taxon>Planctomycetota</taxon>
        <taxon>Planctomycetia</taxon>
        <taxon>Pirellulales</taxon>
        <taxon>Pirellulaceae</taxon>
        <taxon>Neorhodopirellula</taxon>
    </lineage>
</organism>
<protein>
    <submittedName>
        <fullName evidence="3">Predicted ATP-dependent carboligase, ATP-grasp superfamily</fullName>
    </submittedName>
</protein>
<dbReference type="Proteomes" id="UP001158067">
    <property type="component" value="Unassembled WGS sequence"/>
</dbReference>
<evidence type="ECO:0000313" key="4">
    <source>
        <dbReference type="Proteomes" id="UP001158067"/>
    </source>
</evidence>